<accession>A0ABW4PNA9</accession>
<organism evidence="1 2">
    <name type="scientific">Streptomyces desertarenae</name>
    <dbReference type="NCBI Taxonomy" id="2666184"/>
    <lineage>
        <taxon>Bacteria</taxon>
        <taxon>Bacillati</taxon>
        <taxon>Actinomycetota</taxon>
        <taxon>Actinomycetes</taxon>
        <taxon>Kitasatosporales</taxon>
        <taxon>Streptomycetaceae</taxon>
        <taxon>Streptomyces</taxon>
    </lineage>
</organism>
<dbReference type="EMBL" id="JBHUFU010000014">
    <property type="protein sequence ID" value="MFD1832227.1"/>
    <property type="molecule type" value="Genomic_DNA"/>
</dbReference>
<evidence type="ECO:0000313" key="1">
    <source>
        <dbReference type="EMBL" id="MFD1832227.1"/>
    </source>
</evidence>
<name>A0ABW4PNA9_9ACTN</name>
<sequence>MSEQFQVESMGDHDYLVRARHSDGVVESRFRANPAVLDRLRVSEADERRVVRESVAYLAERQSVVDLPQMVDLEDVAAAYDDYVDELSRRLAAS</sequence>
<reference evidence="2" key="1">
    <citation type="journal article" date="2019" name="Int. J. Syst. Evol. Microbiol.">
        <title>The Global Catalogue of Microorganisms (GCM) 10K type strain sequencing project: providing services to taxonomists for standard genome sequencing and annotation.</title>
        <authorList>
            <consortium name="The Broad Institute Genomics Platform"/>
            <consortium name="The Broad Institute Genome Sequencing Center for Infectious Disease"/>
            <person name="Wu L."/>
            <person name="Ma J."/>
        </authorList>
    </citation>
    <scope>NUCLEOTIDE SEQUENCE [LARGE SCALE GENOMIC DNA]</scope>
    <source>
        <strain evidence="2">CGMCC 4.7455</strain>
    </source>
</reference>
<keyword evidence="2" id="KW-1185">Reference proteome</keyword>
<protein>
    <submittedName>
        <fullName evidence="1">Uncharacterized protein</fullName>
    </submittedName>
</protein>
<evidence type="ECO:0000313" key="2">
    <source>
        <dbReference type="Proteomes" id="UP001597365"/>
    </source>
</evidence>
<dbReference type="RefSeq" id="WP_380902936.1">
    <property type="nucleotide sequence ID" value="NZ_JBHUFU010000014.1"/>
</dbReference>
<dbReference type="Proteomes" id="UP001597365">
    <property type="component" value="Unassembled WGS sequence"/>
</dbReference>
<proteinExistence type="predicted"/>
<gene>
    <name evidence="1" type="ORF">ACFSJS_21640</name>
</gene>
<comment type="caution">
    <text evidence="1">The sequence shown here is derived from an EMBL/GenBank/DDBJ whole genome shotgun (WGS) entry which is preliminary data.</text>
</comment>